<protein>
    <submittedName>
        <fullName evidence="1">Uncharacterized protein</fullName>
    </submittedName>
</protein>
<dbReference type="EMBL" id="JAKOGI010000332">
    <property type="protein sequence ID" value="KAJ8436719.1"/>
    <property type="molecule type" value="Genomic_DNA"/>
</dbReference>
<dbReference type="AlphaFoldDB" id="A0A9Q1K579"/>
<evidence type="ECO:0000313" key="2">
    <source>
        <dbReference type="Proteomes" id="UP001153076"/>
    </source>
</evidence>
<keyword evidence="2" id="KW-1185">Reference proteome</keyword>
<dbReference type="Proteomes" id="UP001153076">
    <property type="component" value="Unassembled WGS sequence"/>
</dbReference>
<sequence length="208" mass="23695">MNGKLIAGFFLYGTRGVPVVRITLWLNTDNGSKRIRARRARLCTFLACWFTRRFFSSSRRCSVLATACSGVASLVSKTVNYALVYSNKKESESEGPLRPERSCFQETLLGELVRRLPVARLTLPLFRPLHRLYRLRYEFWDRPGPVILLDEVMKIAGSLLLLVGAPKGFLTSLPSFQLGVVPQPDSRRTKRKSYFQCFTFSFFSIAVI</sequence>
<accession>A0A9Q1K579</accession>
<name>A0A9Q1K579_9CARY</name>
<gene>
    <name evidence="1" type="ORF">Cgig2_027390</name>
</gene>
<proteinExistence type="predicted"/>
<comment type="caution">
    <text evidence="1">The sequence shown here is derived from an EMBL/GenBank/DDBJ whole genome shotgun (WGS) entry which is preliminary data.</text>
</comment>
<evidence type="ECO:0000313" key="1">
    <source>
        <dbReference type="EMBL" id="KAJ8436719.1"/>
    </source>
</evidence>
<organism evidence="1 2">
    <name type="scientific">Carnegiea gigantea</name>
    <dbReference type="NCBI Taxonomy" id="171969"/>
    <lineage>
        <taxon>Eukaryota</taxon>
        <taxon>Viridiplantae</taxon>
        <taxon>Streptophyta</taxon>
        <taxon>Embryophyta</taxon>
        <taxon>Tracheophyta</taxon>
        <taxon>Spermatophyta</taxon>
        <taxon>Magnoliopsida</taxon>
        <taxon>eudicotyledons</taxon>
        <taxon>Gunneridae</taxon>
        <taxon>Pentapetalae</taxon>
        <taxon>Caryophyllales</taxon>
        <taxon>Cactineae</taxon>
        <taxon>Cactaceae</taxon>
        <taxon>Cactoideae</taxon>
        <taxon>Echinocereeae</taxon>
        <taxon>Carnegiea</taxon>
    </lineage>
</organism>
<reference evidence="1" key="1">
    <citation type="submission" date="2022-04" db="EMBL/GenBank/DDBJ databases">
        <title>Carnegiea gigantea Genome sequencing and assembly v2.</title>
        <authorList>
            <person name="Copetti D."/>
            <person name="Sanderson M.J."/>
            <person name="Burquez A."/>
            <person name="Wojciechowski M.F."/>
        </authorList>
    </citation>
    <scope>NUCLEOTIDE SEQUENCE</scope>
    <source>
        <strain evidence="1">SGP5-SGP5p</strain>
        <tissue evidence="1">Aerial part</tissue>
    </source>
</reference>